<evidence type="ECO:0000313" key="2">
    <source>
        <dbReference type="Proteomes" id="UP000192678"/>
    </source>
</evidence>
<organism evidence="1 2">
    <name type="scientific">Pedobacter nyackensis</name>
    <dbReference type="NCBI Taxonomy" id="475255"/>
    <lineage>
        <taxon>Bacteria</taxon>
        <taxon>Pseudomonadati</taxon>
        <taxon>Bacteroidota</taxon>
        <taxon>Sphingobacteriia</taxon>
        <taxon>Sphingobacteriales</taxon>
        <taxon>Sphingobacteriaceae</taxon>
        <taxon>Pedobacter</taxon>
    </lineage>
</organism>
<accession>A0A1W2ENI9</accession>
<dbReference type="InterPro" id="IPR010106">
    <property type="entry name" value="RpnA"/>
</dbReference>
<proteinExistence type="predicted"/>
<dbReference type="NCBIfam" id="TIGR01784">
    <property type="entry name" value="T_den_put_tspse"/>
    <property type="match status" value="1"/>
</dbReference>
<gene>
    <name evidence="1" type="ORF">SAMN04488101_11422</name>
</gene>
<protein>
    <recommendedName>
        <fullName evidence="3">Rpn family recombination-promoting nuclease/putative transposase</fullName>
    </recommendedName>
</protein>
<keyword evidence="2" id="KW-1185">Reference proteome</keyword>
<dbReference type="PANTHER" id="PTHR41317">
    <property type="entry name" value="PD-(D_E)XK NUCLEASE FAMILY TRANSPOSASE"/>
    <property type="match status" value="1"/>
</dbReference>
<sequence>MTEKTSRYIDPLTDFGFKHLFGNEPDKDILIEFLNDLFQGEKIIIDLSYSPTEHGGSNAKEKKVLFDLTCTGQDGEQFIIEMQRTGQEFFKDRCVFYMSRLISAQLPRGTQDWNIPLKEVYLIGIMEFQFNNINNNYLHNIALTNTDTGKVFYKGMGYKFLELPNFDKQEHELASDLDKWLYLLKNLSHLNKIPSFLDKRIFQKIFKIAEVSKLTKEQRELYESDVKAKSDWKGGMDWAKKQAAEQAAEQATKEATKQTQINIALKMKKDGMSNEVIAKFTSLSIEEIEKL</sequence>
<dbReference type="OrthoDB" id="9803508at2"/>
<dbReference type="RefSeq" id="WP_084291318.1">
    <property type="nucleotide sequence ID" value="NZ_FWYB01000014.1"/>
</dbReference>
<name>A0A1W2ENI9_9SPHI</name>
<evidence type="ECO:0008006" key="3">
    <source>
        <dbReference type="Google" id="ProtNLM"/>
    </source>
</evidence>
<evidence type="ECO:0000313" key="1">
    <source>
        <dbReference type="EMBL" id="SMD11287.1"/>
    </source>
</evidence>
<dbReference type="Proteomes" id="UP000192678">
    <property type="component" value="Unassembled WGS sequence"/>
</dbReference>
<dbReference type="STRING" id="475255.SAMN04488101_11422"/>
<reference evidence="1 2" key="1">
    <citation type="submission" date="2017-04" db="EMBL/GenBank/DDBJ databases">
        <authorList>
            <person name="Afonso C.L."/>
            <person name="Miller P.J."/>
            <person name="Scott M.A."/>
            <person name="Spackman E."/>
            <person name="Goraichik I."/>
            <person name="Dimitrov K.M."/>
            <person name="Suarez D.L."/>
            <person name="Swayne D.E."/>
        </authorList>
    </citation>
    <scope>NUCLEOTIDE SEQUENCE [LARGE SCALE GENOMIC DNA]</scope>
    <source>
        <strain evidence="1 2">DSM 19625</strain>
    </source>
</reference>
<dbReference type="AlphaFoldDB" id="A0A1W2ENI9"/>
<dbReference type="PANTHER" id="PTHR41317:SF1">
    <property type="entry name" value="PD-(D_E)XK NUCLEASE FAMILY TRANSPOSASE"/>
    <property type="match status" value="1"/>
</dbReference>
<dbReference type="EMBL" id="FWYB01000014">
    <property type="protein sequence ID" value="SMD11287.1"/>
    <property type="molecule type" value="Genomic_DNA"/>
</dbReference>
<dbReference type="Pfam" id="PF12784">
    <property type="entry name" value="PDDEXK_2"/>
    <property type="match status" value="1"/>
</dbReference>